<evidence type="ECO:0000313" key="1">
    <source>
        <dbReference type="EMBL" id="AWN65008.1"/>
    </source>
</evidence>
<dbReference type="GeneID" id="89632545"/>
<sequence length="270" mass="30834">MKFIAIVGTNASFSYNRKLLWYMKKHFTKEAQIEIVEITDLPLFSEDIREIPEGVQKIAEAIREADGLIFSTPEYDHAITAALKSLIEWLSWIKPQPLNSLPVMIVGVSLGNMGTVFAQENLRQILSSPGLDAFVLPSNQFLLGRAAEAFNQQDELIDERTISWLEHCFNNFMIYSKTLKPMRLPSLKKENNKEIIESEESKNSTETDEVWWTKETNQGLPVLSDADTGASEYEEVIEPENSAYLQFLEEGETWEFDDIGELRGKSEEED</sequence>
<protein>
    <submittedName>
        <fullName evidence="1">NAD(P)H-dependent oxidoreductase</fullName>
    </submittedName>
</protein>
<dbReference type="Proteomes" id="UP000245919">
    <property type="component" value="Chromosome"/>
</dbReference>
<gene>
    <name evidence="1" type="ORF">LL14B4_01915</name>
</gene>
<dbReference type="RefSeq" id="WP_017864118.1">
    <property type="nucleotide sequence ID" value="NZ_CP024954.1"/>
</dbReference>
<name>A0A0H1RQY1_LACLL</name>
<dbReference type="PANTHER" id="PTHR30543:SF21">
    <property type="entry name" value="NAD(P)H-DEPENDENT FMN REDUCTASE LOT6"/>
    <property type="match status" value="1"/>
</dbReference>
<organism evidence="1 2">
    <name type="scientific">Lactococcus lactis subsp. lactis</name>
    <name type="common">Streptococcus lactis</name>
    <dbReference type="NCBI Taxonomy" id="1360"/>
    <lineage>
        <taxon>Bacteria</taxon>
        <taxon>Bacillati</taxon>
        <taxon>Bacillota</taxon>
        <taxon>Bacilli</taxon>
        <taxon>Lactobacillales</taxon>
        <taxon>Streptococcaceae</taxon>
        <taxon>Lactococcus</taxon>
    </lineage>
</organism>
<dbReference type="InterPro" id="IPR029039">
    <property type="entry name" value="Flavoprotein-like_sf"/>
</dbReference>
<dbReference type="AlphaFoldDB" id="A0A0H1RQY1"/>
<dbReference type="GO" id="GO:0010181">
    <property type="term" value="F:FMN binding"/>
    <property type="evidence" value="ECO:0007669"/>
    <property type="project" value="TreeGrafter"/>
</dbReference>
<dbReference type="InterPro" id="IPR050712">
    <property type="entry name" value="NAD(P)H-dep_reductase"/>
</dbReference>
<dbReference type="SUPFAM" id="SSF52218">
    <property type="entry name" value="Flavoproteins"/>
    <property type="match status" value="1"/>
</dbReference>
<dbReference type="PANTHER" id="PTHR30543">
    <property type="entry name" value="CHROMATE REDUCTASE"/>
    <property type="match status" value="1"/>
</dbReference>
<proteinExistence type="predicted"/>
<dbReference type="GO" id="GO:0005829">
    <property type="term" value="C:cytosol"/>
    <property type="evidence" value="ECO:0007669"/>
    <property type="project" value="TreeGrafter"/>
</dbReference>
<dbReference type="Gene3D" id="3.40.50.360">
    <property type="match status" value="1"/>
</dbReference>
<dbReference type="InterPro" id="IPR005025">
    <property type="entry name" value="FMN_Rdtase-like_dom"/>
</dbReference>
<accession>A0A0H1RQY1</accession>
<reference evidence="1 2" key="1">
    <citation type="submission" date="2018-03" db="EMBL/GenBank/DDBJ databases">
        <title>Genome sequence of Lactococcus lactis strain 14B4 from almond drupe.</title>
        <authorList>
            <person name="Tran T.D."/>
            <person name="McGarvey J.A."/>
            <person name="Huynh S."/>
            <person name="Parker C.T."/>
        </authorList>
    </citation>
    <scope>NUCLEOTIDE SEQUENCE [LARGE SCALE GENOMIC DNA]</scope>
    <source>
        <strain evidence="1 2">14B4</strain>
    </source>
</reference>
<dbReference type="EMBL" id="CP028160">
    <property type="protein sequence ID" value="AWN65008.1"/>
    <property type="molecule type" value="Genomic_DNA"/>
</dbReference>
<evidence type="ECO:0000313" key="2">
    <source>
        <dbReference type="Proteomes" id="UP000245919"/>
    </source>
</evidence>
<dbReference type="Pfam" id="PF03358">
    <property type="entry name" value="FMN_red"/>
    <property type="match status" value="1"/>
</dbReference>
<dbReference type="GO" id="GO:0016491">
    <property type="term" value="F:oxidoreductase activity"/>
    <property type="evidence" value="ECO:0007669"/>
    <property type="project" value="InterPro"/>
</dbReference>